<feature type="compositionally biased region" description="Low complexity" evidence="1">
    <location>
        <begin position="18"/>
        <end position="35"/>
    </location>
</feature>
<evidence type="ECO:0000313" key="2">
    <source>
        <dbReference type="EMBL" id="GGQ17762.1"/>
    </source>
</evidence>
<feature type="compositionally biased region" description="Basic and acidic residues" evidence="1">
    <location>
        <begin position="37"/>
        <end position="47"/>
    </location>
</feature>
<feature type="region of interest" description="Disordered" evidence="1">
    <location>
        <begin position="1"/>
        <end position="76"/>
    </location>
</feature>
<gene>
    <name evidence="2" type="ORF">GCM10010140_55120</name>
</gene>
<proteinExistence type="predicted"/>
<feature type="compositionally biased region" description="Low complexity" evidence="1">
    <location>
        <begin position="48"/>
        <end position="57"/>
    </location>
</feature>
<evidence type="ECO:0000313" key="3">
    <source>
        <dbReference type="Proteomes" id="UP000611554"/>
    </source>
</evidence>
<accession>A0ABQ2RA27</accession>
<dbReference type="Proteomes" id="UP000611554">
    <property type="component" value="Unassembled WGS sequence"/>
</dbReference>
<sequence>MADRITDPWGPRTPYGPPSAAGRLAAPAAVPRVPAQTDRRAAPRAGDRTAGAGVHVAGAGGHTGRADLTRRDTEEA</sequence>
<protein>
    <submittedName>
        <fullName evidence="2">Uncharacterized protein</fullName>
    </submittedName>
</protein>
<keyword evidence="3" id="KW-1185">Reference proteome</keyword>
<organism evidence="2 3">
    <name type="scientific">Streptosporangium pseudovulgare</name>
    <dbReference type="NCBI Taxonomy" id="35765"/>
    <lineage>
        <taxon>Bacteria</taxon>
        <taxon>Bacillati</taxon>
        <taxon>Actinomycetota</taxon>
        <taxon>Actinomycetes</taxon>
        <taxon>Streptosporangiales</taxon>
        <taxon>Streptosporangiaceae</taxon>
        <taxon>Streptosporangium</taxon>
    </lineage>
</organism>
<evidence type="ECO:0000256" key="1">
    <source>
        <dbReference type="SAM" id="MobiDB-lite"/>
    </source>
</evidence>
<feature type="compositionally biased region" description="Basic and acidic residues" evidence="1">
    <location>
        <begin position="64"/>
        <end position="76"/>
    </location>
</feature>
<comment type="caution">
    <text evidence="2">The sequence shown here is derived from an EMBL/GenBank/DDBJ whole genome shotgun (WGS) entry which is preliminary data.</text>
</comment>
<dbReference type="EMBL" id="BMQJ01000015">
    <property type="protein sequence ID" value="GGQ17762.1"/>
    <property type="molecule type" value="Genomic_DNA"/>
</dbReference>
<name>A0ABQ2RA27_9ACTN</name>
<reference evidence="3" key="1">
    <citation type="journal article" date="2019" name="Int. J. Syst. Evol. Microbiol.">
        <title>The Global Catalogue of Microorganisms (GCM) 10K type strain sequencing project: providing services to taxonomists for standard genome sequencing and annotation.</title>
        <authorList>
            <consortium name="The Broad Institute Genomics Platform"/>
            <consortium name="The Broad Institute Genome Sequencing Center for Infectious Disease"/>
            <person name="Wu L."/>
            <person name="Ma J."/>
        </authorList>
    </citation>
    <scope>NUCLEOTIDE SEQUENCE [LARGE SCALE GENOMIC DNA]</scope>
    <source>
        <strain evidence="3">JCM 3115</strain>
    </source>
</reference>